<evidence type="ECO:0000256" key="1">
    <source>
        <dbReference type="SAM" id="MobiDB-lite"/>
    </source>
</evidence>
<feature type="compositionally biased region" description="Basic residues" evidence="1">
    <location>
        <begin position="7"/>
        <end position="16"/>
    </location>
</feature>
<keyword evidence="2" id="KW-0346">Stress response</keyword>
<dbReference type="EMBL" id="CADCTI010000188">
    <property type="protein sequence ID" value="CAA9254997.1"/>
    <property type="molecule type" value="Genomic_DNA"/>
</dbReference>
<dbReference type="AlphaFoldDB" id="A0A6J4IK29"/>
<reference evidence="2" key="1">
    <citation type="submission" date="2020-02" db="EMBL/GenBank/DDBJ databases">
        <authorList>
            <person name="Meier V. D."/>
        </authorList>
    </citation>
    <scope>NUCLEOTIDE SEQUENCE</scope>
    <source>
        <strain evidence="2">AVDCRST_MAG57</strain>
    </source>
</reference>
<feature type="compositionally biased region" description="Low complexity" evidence="1">
    <location>
        <begin position="93"/>
        <end position="114"/>
    </location>
</feature>
<evidence type="ECO:0000313" key="2">
    <source>
        <dbReference type="EMBL" id="CAA9254997.1"/>
    </source>
</evidence>
<feature type="region of interest" description="Disordered" evidence="1">
    <location>
        <begin position="1"/>
        <end position="167"/>
    </location>
</feature>
<organism evidence="2">
    <name type="scientific">uncultured Blastococcus sp</name>
    <dbReference type="NCBI Taxonomy" id="217144"/>
    <lineage>
        <taxon>Bacteria</taxon>
        <taxon>Bacillati</taxon>
        <taxon>Actinomycetota</taxon>
        <taxon>Actinomycetes</taxon>
        <taxon>Geodermatophilales</taxon>
        <taxon>Geodermatophilaceae</taxon>
        <taxon>Blastococcus</taxon>
        <taxon>environmental samples</taxon>
    </lineage>
</organism>
<name>A0A6J4IK29_9ACTN</name>
<proteinExistence type="predicted"/>
<accession>A0A6J4IK29</accession>
<feature type="non-terminal residue" evidence="2">
    <location>
        <position position="167"/>
    </location>
</feature>
<feature type="compositionally biased region" description="Basic and acidic residues" evidence="1">
    <location>
        <begin position="58"/>
        <end position="74"/>
    </location>
</feature>
<feature type="non-terminal residue" evidence="2">
    <location>
        <position position="1"/>
    </location>
</feature>
<feature type="compositionally biased region" description="Basic and acidic residues" evidence="1">
    <location>
        <begin position="118"/>
        <end position="127"/>
    </location>
</feature>
<feature type="compositionally biased region" description="Basic and acidic residues" evidence="1">
    <location>
        <begin position="148"/>
        <end position="167"/>
    </location>
</feature>
<sequence>DADRLRPHGRHVRRLPRAGPADRPDRHRHRTLAVGHADGRLPGRRQLRRPLRPARCRPRLDRPVGRGQHPDHQRRAIRAAAGERRVGGRRAPVRQLHPPAGAGPQPGHRPAGGQLPRRRAEREHPGGREGQGPQDHRDAGRRARGRRAPHDRGRVEDEPGERGGREL</sequence>
<feature type="compositionally biased region" description="Basic residues" evidence="1">
    <location>
        <begin position="42"/>
        <end position="57"/>
    </location>
</feature>
<gene>
    <name evidence="2" type="ORF">AVDCRST_MAG57-2274</name>
</gene>
<protein>
    <submittedName>
        <fullName evidence="2">Heat shock protein Hsp20</fullName>
    </submittedName>
</protein>